<evidence type="ECO:0000256" key="1">
    <source>
        <dbReference type="ARBA" id="ARBA00002920"/>
    </source>
</evidence>
<name>A0A9P6AYT3_9AGAM</name>
<keyword evidence="6" id="KW-0813">Transport</keyword>
<dbReference type="GO" id="GO:0005743">
    <property type="term" value="C:mitochondrial inner membrane"/>
    <property type="evidence" value="ECO:0007669"/>
    <property type="project" value="UniProtKB-SubCell"/>
</dbReference>
<feature type="compositionally biased region" description="Polar residues" evidence="16">
    <location>
        <begin position="114"/>
        <end position="123"/>
    </location>
</feature>
<evidence type="ECO:0000256" key="12">
    <source>
        <dbReference type="ARBA" id="ARBA00023128"/>
    </source>
</evidence>
<dbReference type="InterPro" id="IPR045292">
    <property type="entry name" value="Complex1_LYR_NDUFB9_LYRM3"/>
</dbReference>
<dbReference type="PANTHER" id="PTHR12868">
    <property type="entry name" value="NADH-UBIQUINONE OXIDOREDUCTASE B22 SUBUNIT"/>
    <property type="match status" value="1"/>
</dbReference>
<comment type="subunit">
    <text evidence="4">Mammalian complex I is composed of 45 different subunits.</text>
</comment>
<keyword evidence="19" id="KW-1185">Reference proteome</keyword>
<dbReference type="InterPro" id="IPR033034">
    <property type="entry name" value="NDUFB9"/>
</dbReference>
<accession>A0A9P6AYT3</accession>
<evidence type="ECO:0000256" key="3">
    <source>
        <dbReference type="ARBA" id="ARBA00009508"/>
    </source>
</evidence>
<keyword evidence="12" id="KW-0496">Mitochondrion</keyword>
<reference evidence="18" key="1">
    <citation type="journal article" date="2020" name="Nat. Commun.">
        <title>Large-scale genome sequencing of mycorrhizal fungi provides insights into the early evolution of symbiotic traits.</title>
        <authorList>
            <person name="Miyauchi S."/>
            <person name="Kiss E."/>
            <person name="Kuo A."/>
            <person name="Drula E."/>
            <person name="Kohler A."/>
            <person name="Sanchez-Garcia M."/>
            <person name="Morin E."/>
            <person name="Andreopoulos B."/>
            <person name="Barry K.W."/>
            <person name="Bonito G."/>
            <person name="Buee M."/>
            <person name="Carver A."/>
            <person name="Chen C."/>
            <person name="Cichocki N."/>
            <person name="Clum A."/>
            <person name="Culley D."/>
            <person name="Crous P.W."/>
            <person name="Fauchery L."/>
            <person name="Girlanda M."/>
            <person name="Hayes R.D."/>
            <person name="Keri Z."/>
            <person name="LaButti K."/>
            <person name="Lipzen A."/>
            <person name="Lombard V."/>
            <person name="Magnuson J."/>
            <person name="Maillard F."/>
            <person name="Murat C."/>
            <person name="Nolan M."/>
            <person name="Ohm R.A."/>
            <person name="Pangilinan J."/>
            <person name="Pereira M.F."/>
            <person name="Perotto S."/>
            <person name="Peter M."/>
            <person name="Pfister S."/>
            <person name="Riley R."/>
            <person name="Sitrit Y."/>
            <person name="Stielow J.B."/>
            <person name="Szollosi G."/>
            <person name="Zifcakova L."/>
            <person name="Stursova M."/>
            <person name="Spatafora J.W."/>
            <person name="Tedersoo L."/>
            <person name="Vaario L.M."/>
            <person name="Yamada A."/>
            <person name="Yan M."/>
            <person name="Wang P."/>
            <person name="Xu J."/>
            <person name="Bruns T."/>
            <person name="Baldrian P."/>
            <person name="Vilgalys R."/>
            <person name="Dunand C."/>
            <person name="Henrissat B."/>
            <person name="Grigoriev I.V."/>
            <person name="Hibbett D."/>
            <person name="Nagy L.G."/>
            <person name="Martin F.M."/>
        </authorList>
    </citation>
    <scope>NUCLEOTIDE SEQUENCE</scope>
    <source>
        <strain evidence="18">UP504</strain>
    </source>
</reference>
<keyword evidence="7" id="KW-0597">Phosphoprotein</keyword>
<evidence type="ECO:0000256" key="4">
    <source>
        <dbReference type="ARBA" id="ARBA00011790"/>
    </source>
</evidence>
<feature type="domain" description="Complex 1 LYR protein" evidence="17">
    <location>
        <begin position="13"/>
        <end position="69"/>
    </location>
</feature>
<dbReference type="AlphaFoldDB" id="A0A9P6AYT3"/>
<dbReference type="EMBL" id="MU128975">
    <property type="protein sequence ID" value="KAF9513271.1"/>
    <property type="molecule type" value="Genomic_DNA"/>
</dbReference>
<dbReference type="Pfam" id="PF05347">
    <property type="entry name" value="Complex1_LYR"/>
    <property type="match status" value="1"/>
</dbReference>
<protein>
    <recommendedName>
        <fullName evidence="5">NADH dehydrogenase [ubiquinone] 1 beta subcomplex subunit 9</fullName>
    </recommendedName>
    <alternativeName>
        <fullName evidence="14">Complex I-B22</fullName>
    </alternativeName>
    <alternativeName>
        <fullName evidence="15">NADH-ubiquinone oxidoreductase B22 subunit</fullName>
    </alternativeName>
</protein>
<dbReference type="Proteomes" id="UP000886523">
    <property type="component" value="Unassembled WGS sequence"/>
</dbReference>
<dbReference type="CDD" id="cd20263">
    <property type="entry name" value="Complex1_LYR_NDUFB9_LYRM3"/>
    <property type="match status" value="1"/>
</dbReference>
<comment type="subcellular location">
    <subcellularLocation>
        <location evidence="2">Mitochondrion inner membrane</location>
        <topology evidence="2">Peripheral membrane protein</topology>
        <orientation evidence="2">Matrix side</orientation>
    </subcellularLocation>
</comment>
<dbReference type="PANTHER" id="PTHR12868:SF0">
    <property type="entry name" value="NADH DEHYDROGENASE [UBIQUINONE] 1 BETA SUBCOMPLEX SUBUNIT 9"/>
    <property type="match status" value="1"/>
</dbReference>
<evidence type="ECO:0000259" key="17">
    <source>
        <dbReference type="Pfam" id="PF05347"/>
    </source>
</evidence>
<keyword evidence="13" id="KW-0472">Membrane</keyword>
<keyword evidence="10" id="KW-0249">Electron transport</keyword>
<evidence type="ECO:0000256" key="14">
    <source>
        <dbReference type="ARBA" id="ARBA00030192"/>
    </source>
</evidence>
<evidence type="ECO:0000256" key="13">
    <source>
        <dbReference type="ARBA" id="ARBA00023136"/>
    </source>
</evidence>
<evidence type="ECO:0000256" key="6">
    <source>
        <dbReference type="ARBA" id="ARBA00022448"/>
    </source>
</evidence>
<evidence type="ECO:0000256" key="7">
    <source>
        <dbReference type="ARBA" id="ARBA00022553"/>
    </source>
</evidence>
<evidence type="ECO:0000256" key="8">
    <source>
        <dbReference type="ARBA" id="ARBA00022660"/>
    </source>
</evidence>
<evidence type="ECO:0000256" key="5">
    <source>
        <dbReference type="ARBA" id="ARBA00018684"/>
    </source>
</evidence>
<dbReference type="OrthoDB" id="13598at2759"/>
<dbReference type="InterPro" id="IPR008011">
    <property type="entry name" value="Complex1_LYR_dom"/>
</dbReference>
<comment type="function">
    <text evidence="1">Accessory subunit of the mitochondrial membrane respiratory chain NADH dehydrogenase (Complex I), that is believed to be not involved in catalysis. Complex I functions in the transfer of electrons from NADH to the respiratory chain. The immediate electron acceptor for the enzyme is believed to be ubiquinone.</text>
</comment>
<dbReference type="GO" id="GO:0006120">
    <property type="term" value="P:mitochondrial electron transport, NADH to ubiquinone"/>
    <property type="evidence" value="ECO:0007669"/>
    <property type="project" value="InterPro"/>
</dbReference>
<comment type="similarity">
    <text evidence="3">Belongs to the complex I LYR family.</text>
</comment>
<organism evidence="18 19">
    <name type="scientific">Hydnum rufescens UP504</name>
    <dbReference type="NCBI Taxonomy" id="1448309"/>
    <lineage>
        <taxon>Eukaryota</taxon>
        <taxon>Fungi</taxon>
        <taxon>Dikarya</taxon>
        <taxon>Basidiomycota</taxon>
        <taxon>Agaricomycotina</taxon>
        <taxon>Agaricomycetes</taxon>
        <taxon>Cantharellales</taxon>
        <taxon>Hydnaceae</taxon>
        <taxon>Hydnum</taxon>
    </lineage>
</organism>
<keyword evidence="9" id="KW-0999">Mitochondrion inner membrane</keyword>
<evidence type="ECO:0000256" key="9">
    <source>
        <dbReference type="ARBA" id="ARBA00022792"/>
    </source>
</evidence>
<proteinExistence type="inferred from homology"/>
<gene>
    <name evidence="18" type="ORF">BS47DRAFT_1485780</name>
</gene>
<comment type="caution">
    <text evidence="18">The sequence shown here is derived from an EMBL/GenBank/DDBJ whole genome shotgun (WGS) entry which is preliminary data.</text>
</comment>
<keyword evidence="11" id="KW-0007">Acetylation</keyword>
<evidence type="ECO:0000256" key="11">
    <source>
        <dbReference type="ARBA" id="ARBA00022990"/>
    </source>
</evidence>
<evidence type="ECO:0000256" key="15">
    <source>
        <dbReference type="ARBA" id="ARBA00032528"/>
    </source>
</evidence>
<evidence type="ECO:0000313" key="18">
    <source>
        <dbReference type="EMBL" id="KAF9513271.1"/>
    </source>
</evidence>
<evidence type="ECO:0000256" key="2">
    <source>
        <dbReference type="ARBA" id="ARBA00004443"/>
    </source>
</evidence>
<evidence type="ECO:0000256" key="16">
    <source>
        <dbReference type="SAM" id="MobiDB-lite"/>
    </source>
</evidence>
<sequence>MVASPFTNAHRLQVKSLYKRMLTNTLNWTIRRDVWREQAIEIRAAFERNRNVTDPRAVAQLLQQGEAFLTATRHPDPYIPPLMPGGTKWERNAHPPVTPMVDHLNPHHDGPPEKSQQPVPNHH</sequence>
<feature type="region of interest" description="Disordered" evidence="16">
    <location>
        <begin position="72"/>
        <end position="123"/>
    </location>
</feature>
<evidence type="ECO:0000256" key="10">
    <source>
        <dbReference type="ARBA" id="ARBA00022982"/>
    </source>
</evidence>
<evidence type="ECO:0000313" key="19">
    <source>
        <dbReference type="Proteomes" id="UP000886523"/>
    </source>
</evidence>
<keyword evidence="8" id="KW-0679">Respiratory chain</keyword>